<dbReference type="AlphaFoldDB" id="A0A843WJY9"/>
<feature type="transmembrane region" description="Helical" evidence="2">
    <location>
        <begin position="444"/>
        <end position="470"/>
    </location>
</feature>
<dbReference type="Proteomes" id="UP000652761">
    <property type="component" value="Unassembled WGS sequence"/>
</dbReference>
<evidence type="ECO:0000256" key="2">
    <source>
        <dbReference type="SAM" id="Phobius"/>
    </source>
</evidence>
<keyword evidence="2" id="KW-0472">Membrane</keyword>
<keyword evidence="2" id="KW-1133">Transmembrane helix</keyword>
<evidence type="ECO:0000313" key="3">
    <source>
        <dbReference type="EMBL" id="MQM07967.1"/>
    </source>
</evidence>
<feature type="transmembrane region" description="Helical" evidence="2">
    <location>
        <begin position="399"/>
        <end position="432"/>
    </location>
</feature>
<feature type="compositionally biased region" description="Low complexity" evidence="1">
    <location>
        <begin position="855"/>
        <end position="865"/>
    </location>
</feature>
<gene>
    <name evidence="3" type="ORF">Taro_040816</name>
</gene>
<feature type="region of interest" description="Disordered" evidence="1">
    <location>
        <begin position="842"/>
        <end position="866"/>
    </location>
</feature>
<sequence length="1065" mass="114253">MGRFPSGDWGVVAPEGSCGAVERCRGARRRWPTVVGSVLRESSARRDIRRGVGPVGRDLIATLLAVAIRVCRDVLSGRDRVCCHDALPRRDKAGVTAPVLVTMRLSLLPGTPILGSLLRECSGLRACSSWQLTGQTLELRGKQGLDSGAESFVELSYLGRDAEVVEGRSLAWLRCSMCCVFLATLSRPSAWVEVGFRLASRACELRVPLLAASSGGLVAVVVTTRASGGFRFCVLSVPWTRSWVPVCSGTSVYGFPTLRCIWGLGWFCLWAFDPVEVGCICCCAACMASVVARRVRAVAAWVALDSLAVVFPVWRTIAGKSKRGAPGLFPVGLVEGVLALLAIPLLLGLLRHLSVVVVGLVLVGCGLWCIAWLPCVLVRFPRTICYCPVRSGDFSQNDALVVLVEVLLGPACVASIVLLAAVFSLMVCVVWVVHSGEGSSQDRLLLLLVEVLSRSALCSFRAIVVLLLWIEVCRLVGLHSGVVSRGVVSLAMCLAVALASLSRCSAGAGVACCALSDLHFFACGFWKVSGEESFLLARGVASAAGAPVLKALAGYPFPPSLLFFPFPSSLAMGWFPSSDWGVVVPVGSCGVVGRRLRRGFVVLPRQFARCLALEGLFCSEVVFVAWDPRSRKPVEGVLWAMSVLELAADRADSGAEGKMSHVVVLGVGLQLGQAMVLRVLCVLDGSVSPFRGGGACTTVLAWLCLAPMGVVGLALGRPVLLVVSPSVFSWFRGPVLGCQSIVALACVPRVAFAVCPTPLVSVGVVCVSRPLLVVVVSYFPATLAGEGLVISTGPCSRGSPPYFLQLGAHRHGSSVSDASRRRLWRRVLSAVVRASVVSSCSRAREDEQRREERGGQQAPAPQGPMILPPPPLVDYDVFMQGLVKAMQTRAQTQVALQAQLQAQAQAPAPVPQEYGHGGPSIMERFKRMAPPSFKGESQPLLAESWMRQVEKIFLAIRCAEEDKERANVWWASELRTRYEDGAIETIQELTHVLLQAAQGGGNRSGVGELHRNFWSLNPPKFSGSMDSDEAEHWMKETGRIFRVMQCATGDKLLLDTFQLEKDARS</sequence>
<feature type="transmembrane region" description="Helical" evidence="2">
    <location>
        <begin position="295"/>
        <end position="314"/>
    </location>
</feature>
<accession>A0A843WJY9</accession>
<feature type="transmembrane region" description="Helical" evidence="2">
    <location>
        <begin position="353"/>
        <end position="378"/>
    </location>
</feature>
<dbReference type="EMBL" id="NMUH01004002">
    <property type="protein sequence ID" value="MQM07967.1"/>
    <property type="molecule type" value="Genomic_DNA"/>
</dbReference>
<organism evidence="3 4">
    <name type="scientific">Colocasia esculenta</name>
    <name type="common">Wild taro</name>
    <name type="synonym">Arum esculentum</name>
    <dbReference type="NCBI Taxonomy" id="4460"/>
    <lineage>
        <taxon>Eukaryota</taxon>
        <taxon>Viridiplantae</taxon>
        <taxon>Streptophyta</taxon>
        <taxon>Embryophyta</taxon>
        <taxon>Tracheophyta</taxon>
        <taxon>Spermatophyta</taxon>
        <taxon>Magnoliopsida</taxon>
        <taxon>Liliopsida</taxon>
        <taxon>Araceae</taxon>
        <taxon>Aroideae</taxon>
        <taxon>Colocasieae</taxon>
        <taxon>Colocasia</taxon>
    </lineage>
</organism>
<feature type="compositionally biased region" description="Basic and acidic residues" evidence="1">
    <location>
        <begin position="842"/>
        <end position="854"/>
    </location>
</feature>
<comment type="caution">
    <text evidence="3">The sequence shown here is derived from an EMBL/GenBank/DDBJ whole genome shotgun (WGS) entry which is preliminary data.</text>
</comment>
<keyword evidence="2" id="KW-0812">Transmembrane</keyword>
<reference evidence="3" key="1">
    <citation type="submission" date="2017-07" db="EMBL/GenBank/DDBJ databases">
        <title>Taro Niue Genome Assembly and Annotation.</title>
        <authorList>
            <person name="Atibalentja N."/>
            <person name="Keating K."/>
            <person name="Fields C.J."/>
        </authorList>
    </citation>
    <scope>NUCLEOTIDE SEQUENCE</scope>
    <source>
        <strain evidence="3">Niue_2</strain>
        <tissue evidence="3">Leaf</tissue>
    </source>
</reference>
<name>A0A843WJY9_COLES</name>
<evidence type="ECO:0000256" key="1">
    <source>
        <dbReference type="SAM" id="MobiDB-lite"/>
    </source>
</evidence>
<protein>
    <submittedName>
        <fullName evidence="3">Uncharacterized protein</fullName>
    </submittedName>
</protein>
<feature type="transmembrane region" description="Helical" evidence="2">
    <location>
        <begin position="482"/>
        <end position="501"/>
    </location>
</feature>
<proteinExistence type="predicted"/>
<keyword evidence="4" id="KW-1185">Reference proteome</keyword>
<feature type="transmembrane region" description="Helical" evidence="2">
    <location>
        <begin position="326"/>
        <end position="347"/>
    </location>
</feature>
<evidence type="ECO:0000313" key="4">
    <source>
        <dbReference type="Proteomes" id="UP000652761"/>
    </source>
</evidence>